<accession>A0A2M4DFL3</accession>
<protein>
    <submittedName>
        <fullName evidence="3">Putative secreted protein</fullName>
    </submittedName>
</protein>
<sequence length="123" mass="13955">MQLAYRLAKLTLCGPVAACSFVLDQQRMATGGHRAWPSATATTDHQQQQRHRQCQPPPPPHHAHCRGDIFSHCFSARRRRRRSSHTPGAHYLLDPPIDLLLACVTDRCDGWLLLLLLPLRLLH</sequence>
<evidence type="ECO:0000256" key="1">
    <source>
        <dbReference type="SAM" id="MobiDB-lite"/>
    </source>
</evidence>
<evidence type="ECO:0000313" key="3">
    <source>
        <dbReference type="EMBL" id="MBW76372.1"/>
    </source>
</evidence>
<proteinExistence type="predicted"/>
<dbReference type="EMBL" id="GGFL01012194">
    <property type="protein sequence ID" value="MBW76372.1"/>
    <property type="molecule type" value="Transcribed_RNA"/>
</dbReference>
<feature type="signal peptide" evidence="2">
    <location>
        <begin position="1"/>
        <end position="18"/>
    </location>
</feature>
<reference evidence="3" key="1">
    <citation type="submission" date="2018-01" db="EMBL/GenBank/DDBJ databases">
        <title>An insight into the sialome of Amazonian anophelines.</title>
        <authorList>
            <person name="Ribeiro J.M."/>
            <person name="Scarpassa V."/>
            <person name="Calvo E."/>
        </authorList>
    </citation>
    <scope>NUCLEOTIDE SEQUENCE</scope>
</reference>
<evidence type="ECO:0000256" key="2">
    <source>
        <dbReference type="SAM" id="SignalP"/>
    </source>
</evidence>
<feature type="chain" id="PRO_5014617380" evidence="2">
    <location>
        <begin position="19"/>
        <end position="123"/>
    </location>
</feature>
<dbReference type="AlphaFoldDB" id="A0A2M4DFL3"/>
<organism evidence="3">
    <name type="scientific">Anopheles darlingi</name>
    <name type="common">Mosquito</name>
    <dbReference type="NCBI Taxonomy" id="43151"/>
    <lineage>
        <taxon>Eukaryota</taxon>
        <taxon>Metazoa</taxon>
        <taxon>Ecdysozoa</taxon>
        <taxon>Arthropoda</taxon>
        <taxon>Hexapoda</taxon>
        <taxon>Insecta</taxon>
        <taxon>Pterygota</taxon>
        <taxon>Neoptera</taxon>
        <taxon>Endopterygota</taxon>
        <taxon>Diptera</taxon>
        <taxon>Nematocera</taxon>
        <taxon>Culicoidea</taxon>
        <taxon>Culicidae</taxon>
        <taxon>Anophelinae</taxon>
        <taxon>Anopheles</taxon>
    </lineage>
</organism>
<keyword evidence="2" id="KW-0732">Signal</keyword>
<feature type="region of interest" description="Disordered" evidence="1">
    <location>
        <begin position="35"/>
        <end position="60"/>
    </location>
</feature>
<name>A0A2M4DFL3_ANODA</name>